<proteinExistence type="predicted"/>
<gene>
    <name evidence="1" type="ORF">AKG60_18325</name>
</gene>
<evidence type="ECO:0000313" key="1">
    <source>
        <dbReference type="EMBL" id="OQJ97906.1"/>
    </source>
</evidence>
<dbReference type="Proteomes" id="UP000191946">
    <property type="component" value="Unassembled WGS sequence"/>
</dbReference>
<sequence>MFMINSELTNKVAVEFKIGETNLVSTIYHSDFDTVFHELSVTIGANRIRNAKAVLKAELSSSDCSIDTFGLDALNENESELINQVINQFESLSSQAREVYEAGGRGYAGFSLVREFLHSEVISALKEKETLMIEAA</sequence>
<dbReference type="EMBL" id="LHQV01000018">
    <property type="protein sequence ID" value="OQJ97906.1"/>
    <property type="molecule type" value="Genomic_DNA"/>
</dbReference>
<keyword evidence="2" id="KW-1185">Reference proteome</keyword>
<evidence type="ECO:0000313" key="2">
    <source>
        <dbReference type="Proteomes" id="UP000191946"/>
    </source>
</evidence>
<reference evidence="1 2" key="1">
    <citation type="submission" date="2015-08" db="EMBL/GenBank/DDBJ databases">
        <title>Draft Genome Sequences of Vibrio parahaemolyticus Strains.</title>
        <authorList>
            <person name="Gonzalez-Escalona N."/>
            <person name="DePaola A."/>
        </authorList>
    </citation>
    <scope>NUCLEOTIDE SEQUENCE [LARGE SCALE GENOMIC DNA]</scope>
    <source>
        <strain evidence="1 2">CFSAN001621</strain>
    </source>
</reference>
<name>A0AAX0M7Q4_VIBPH</name>
<organism evidence="1 2">
    <name type="scientific">Vibrio parahaemolyticus</name>
    <dbReference type="NCBI Taxonomy" id="670"/>
    <lineage>
        <taxon>Bacteria</taxon>
        <taxon>Pseudomonadati</taxon>
        <taxon>Pseudomonadota</taxon>
        <taxon>Gammaproteobacteria</taxon>
        <taxon>Vibrionales</taxon>
        <taxon>Vibrionaceae</taxon>
        <taxon>Vibrio</taxon>
    </lineage>
</organism>
<dbReference type="AlphaFoldDB" id="A0AAX0M7Q4"/>
<accession>A0AAX0M7Q4</accession>
<comment type="caution">
    <text evidence="1">The sequence shown here is derived from an EMBL/GenBank/DDBJ whole genome shotgun (WGS) entry which is preliminary data.</text>
</comment>
<protein>
    <submittedName>
        <fullName evidence="1">Uncharacterized protein</fullName>
    </submittedName>
</protein>